<dbReference type="EMBL" id="MCFD01000004">
    <property type="protein sequence ID" value="ORX71551.1"/>
    <property type="molecule type" value="Genomic_DNA"/>
</dbReference>
<sequence length="673" mass="76744">TPCRCTHSRPPSRPPALNYGKSIRENKRFIRSIQLLNDTIDKGDLDSAWTAYSLLGVQDVRNEVHRVIPRQKLELIAANTMEAARTVYRCVKLLDYLIAVSKLFKRRRNSLVVLRLALGQCIRRSIEERLLDSPRSAEQIVRMWEEMTTRLTYYNIHLLILGAWKANRHPRVSATTLSFYTQECARDIDPEREALRMFERAMDDPTAQKTEAIYYYIFRAMSTAFAKICTSIFQMMADKHINIGLRTYRELIICMLRFKMTDKARRLFEFAIENLDSTKVDAKSPHEMQLSLRHHLRTMPDLMLVFRQFPHQVLADQFGIFKGDLQAFLDPQPMFEYLQTMRRVRRAADFLACILTGNRLGDGAGLALVEAQIRAFCQWAAGVDRRWLYNYRIIYHLLPGVQFVRGLVDNCATYLGLTFRQYVQHKVAQDDKTLQYGARKERAMWPSFMYIQSNGPMAQLHPLDTSHGAYSGAVQHSHATKSIDDAKQSWKQLLALMHDGGSARLAMDMNTVGILSLVAVQAQDWAFGQQIWDDAFALLDRAAATLSGHSVRRSIKRTSPAPAAPTRHLFDDSALARMFSAIARHNIPVSSGLLCQGIRCAFEVGRIEIADVLEQWQLQRERSGAANDGYLREYFGTFALPEIPASRASILGLVQSSAQCPQLSRLVAEQMQA</sequence>
<accession>A0A1Y1WDF0</accession>
<dbReference type="Proteomes" id="UP000193922">
    <property type="component" value="Unassembled WGS sequence"/>
</dbReference>
<gene>
    <name evidence="1" type="ORF">DL89DRAFT_266549</name>
</gene>
<proteinExistence type="predicted"/>
<evidence type="ECO:0000313" key="1">
    <source>
        <dbReference type="EMBL" id="ORX71551.1"/>
    </source>
</evidence>
<protein>
    <submittedName>
        <fullName evidence="1">Uncharacterized protein</fullName>
    </submittedName>
</protein>
<reference evidence="1 2" key="1">
    <citation type="submission" date="2016-07" db="EMBL/GenBank/DDBJ databases">
        <title>Pervasive Adenine N6-methylation of Active Genes in Fungi.</title>
        <authorList>
            <consortium name="DOE Joint Genome Institute"/>
            <person name="Mondo S.J."/>
            <person name="Dannebaum R.O."/>
            <person name="Kuo R.C."/>
            <person name="Labutti K."/>
            <person name="Haridas S."/>
            <person name="Kuo A."/>
            <person name="Salamov A."/>
            <person name="Ahrendt S.R."/>
            <person name="Lipzen A."/>
            <person name="Sullivan W."/>
            <person name="Andreopoulos W.B."/>
            <person name="Clum A."/>
            <person name="Lindquist E."/>
            <person name="Daum C."/>
            <person name="Ramamoorthy G.K."/>
            <person name="Gryganskyi A."/>
            <person name="Culley D."/>
            <person name="Magnuson J.K."/>
            <person name="James T.Y."/>
            <person name="O'Malley M.A."/>
            <person name="Stajich J.E."/>
            <person name="Spatafora J.W."/>
            <person name="Visel A."/>
            <person name="Grigoriev I.V."/>
        </authorList>
    </citation>
    <scope>NUCLEOTIDE SEQUENCE [LARGE SCALE GENOMIC DNA]</scope>
    <source>
        <strain evidence="1 2">ATCC 12442</strain>
    </source>
</reference>
<evidence type="ECO:0000313" key="2">
    <source>
        <dbReference type="Proteomes" id="UP000193922"/>
    </source>
</evidence>
<keyword evidence="2" id="KW-1185">Reference proteome</keyword>
<dbReference type="RefSeq" id="XP_040745066.1">
    <property type="nucleotide sequence ID" value="XM_040887120.1"/>
</dbReference>
<comment type="caution">
    <text evidence="1">The sequence shown here is derived from an EMBL/GenBank/DDBJ whole genome shotgun (WGS) entry which is preliminary data.</text>
</comment>
<name>A0A1Y1WDF0_9FUNG</name>
<feature type="non-terminal residue" evidence="1">
    <location>
        <position position="1"/>
    </location>
</feature>
<dbReference type="OrthoDB" id="5585045at2759"/>
<organism evidence="1 2">
    <name type="scientific">Linderina pennispora</name>
    <dbReference type="NCBI Taxonomy" id="61395"/>
    <lineage>
        <taxon>Eukaryota</taxon>
        <taxon>Fungi</taxon>
        <taxon>Fungi incertae sedis</taxon>
        <taxon>Zoopagomycota</taxon>
        <taxon>Kickxellomycotina</taxon>
        <taxon>Kickxellomycetes</taxon>
        <taxon>Kickxellales</taxon>
        <taxon>Kickxellaceae</taxon>
        <taxon>Linderina</taxon>
    </lineage>
</organism>
<dbReference type="GeneID" id="63803768"/>
<dbReference type="AlphaFoldDB" id="A0A1Y1WDF0"/>